<name>A0A1G7D9N3_9DEIN</name>
<reference evidence="10" key="1">
    <citation type="submission" date="2016-10" db="EMBL/GenBank/DDBJ databases">
        <authorList>
            <person name="Varghese N."/>
            <person name="Submissions S."/>
        </authorList>
    </citation>
    <scope>NUCLEOTIDE SEQUENCE [LARGE SCALE GENOMIC DNA]</scope>
    <source>
        <strain evidence="10">CGMCC 1.6992</strain>
    </source>
</reference>
<keyword evidence="3" id="KW-1003">Cell membrane</keyword>
<feature type="transmembrane region" description="Helical" evidence="8">
    <location>
        <begin position="187"/>
        <end position="209"/>
    </location>
</feature>
<dbReference type="Proteomes" id="UP000199446">
    <property type="component" value="Unassembled WGS sequence"/>
</dbReference>
<dbReference type="STRING" id="482827.SAMN04488243_10260"/>
<evidence type="ECO:0000313" key="9">
    <source>
        <dbReference type="EMBL" id="SDE48262.1"/>
    </source>
</evidence>
<dbReference type="EMBL" id="FNBC01000002">
    <property type="protein sequence ID" value="SDE48262.1"/>
    <property type="molecule type" value="Genomic_DNA"/>
</dbReference>
<feature type="transmembrane region" description="Helical" evidence="8">
    <location>
        <begin position="247"/>
        <end position="266"/>
    </location>
</feature>
<feature type="transmembrane region" description="Helical" evidence="8">
    <location>
        <begin position="43"/>
        <end position="61"/>
    </location>
</feature>
<keyword evidence="6 8" id="KW-1133">Transmembrane helix</keyword>
<organism evidence="9 10">
    <name type="scientific">Thermus arciformis</name>
    <dbReference type="NCBI Taxonomy" id="482827"/>
    <lineage>
        <taxon>Bacteria</taxon>
        <taxon>Thermotogati</taxon>
        <taxon>Deinococcota</taxon>
        <taxon>Deinococci</taxon>
        <taxon>Thermales</taxon>
        <taxon>Thermaceae</taxon>
        <taxon>Thermus</taxon>
    </lineage>
</organism>
<keyword evidence="7 8" id="KW-0472">Membrane</keyword>
<feature type="transmembrane region" description="Helical" evidence="8">
    <location>
        <begin position="73"/>
        <end position="92"/>
    </location>
</feature>
<proteinExistence type="inferred from homology"/>
<evidence type="ECO:0000256" key="7">
    <source>
        <dbReference type="ARBA" id="ARBA00023136"/>
    </source>
</evidence>
<feature type="transmembrane region" description="Helical" evidence="8">
    <location>
        <begin position="119"/>
        <end position="142"/>
    </location>
</feature>
<dbReference type="GO" id="GO:0005886">
    <property type="term" value="C:plasma membrane"/>
    <property type="evidence" value="ECO:0007669"/>
    <property type="project" value="UniProtKB-SubCell"/>
</dbReference>
<evidence type="ECO:0000313" key="10">
    <source>
        <dbReference type="Proteomes" id="UP000199446"/>
    </source>
</evidence>
<dbReference type="GO" id="GO:0005385">
    <property type="term" value="F:zinc ion transmembrane transporter activity"/>
    <property type="evidence" value="ECO:0007669"/>
    <property type="project" value="TreeGrafter"/>
</dbReference>
<evidence type="ECO:0000256" key="6">
    <source>
        <dbReference type="ARBA" id="ARBA00022989"/>
    </source>
</evidence>
<keyword evidence="4 8" id="KW-0812">Transmembrane</keyword>
<dbReference type="InterPro" id="IPR003689">
    <property type="entry name" value="ZIP"/>
</dbReference>
<keyword evidence="10" id="KW-1185">Reference proteome</keyword>
<evidence type="ECO:0000256" key="4">
    <source>
        <dbReference type="ARBA" id="ARBA00022692"/>
    </source>
</evidence>
<dbReference type="PANTHER" id="PTHR11040">
    <property type="entry name" value="ZINC/IRON TRANSPORTER"/>
    <property type="match status" value="1"/>
</dbReference>
<evidence type="ECO:0000256" key="5">
    <source>
        <dbReference type="ARBA" id="ARBA00022833"/>
    </source>
</evidence>
<evidence type="ECO:0000256" key="8">
    <source>
        <dbReference type="SAM" id="Phobius"/>
    </source>
</evidence>
<comment type="subcellular location">
    <subcellularLocation>
        <location evidence="1">Cell membrane</location>
        <topology evidence="1">Multi-pass membrane protein</topology>
    </subcellularLocation>
</comment>
<evidence type="ECO:0000256" key="3">
    <source>
        <dbReference type="ARBA" id="ARBA00022475"/>
    </source>
</evidence>
<keyword evidence="5" id="KW-0862">Zinc</keyword>
<protein>
    <submittedName>
        <fullName evidence="9">Zinc transporter, ZIP family</fullName>
    </submittedName>
</protein>
<feature type="transmembrane region" description="Helical" evidence="8">
    <location>
        <begin position="215"/>
        <end position="235"/>
    </location>
</feature>
<gene>
    <name evidence="9" type="ORF">SAMN04488243_10260</name>
</gene>
<feature type="transmembrane region" description="Helical" evidence="8">
    <location>
        <begin position="6"/>
        <end position="31"/>
    </location>
</feature>
<evidence type="ECO:0000256" key="2">
    <source>
        <dbReference type="ARBA" id="ARBA00006939"/>
    </source>
</evidence>
<dbReference type="Pfam" id="PF02535">
    <property type="entry name" value="Zip"/>
    <property type="match status" value="1"/>
</dbReference>
<dbReference type="PANTHER" id="PTHR11040:SF211">
    <property type="entry name" value="ZINC TRANSPORTER ZIP11"/>
    <property type="match status" value="1"/>
</dbReference>
<dbReference type="AlphaFoldDB" id="A0A1G7D9N3"/>
<feature type="transmembrane region" description="Helical" evidence="8">
    <location>
        <begin position="148"/>
        <end position="167"/>
    </location>
</feature>
<evidence type="ECO:0000256" key="1">
    <source>
        <dbReference type="ARBA" id="ARBA00004651"/>
    </source>
</evidence>
<comment type="similarity">
    <text evidence="2">Belongs to the ZIP transporter (TC 2.A.5) family.</text>
</comment>
<accession>A0A1G7D9N3</accession>
<sequence>MGAMEAPLLYALLGGLFTWGLTAVGAASVFFAREPSRKLLDTLLGFAAGVMLAASVFSLLLPGMEMAKAQGMVPWVPAVVGFLLGGGLLRLIDRLLPHVHLDPGAREEGLHTSWRRTTLLILAITLHNFPEGLAVGVAFGAAGLDPTGAATLGGAIALAVGIGLQNLPEGLAVAWPLRRAGIGAGLAWFYGQLSAIVEPVGAVLGALLVGEMLVLLPYLMALAAGAMVFVIVEEVIPESQAEGNGDLSTFGVMVGFALMMALDVALG</sequence>